<dbReference type="HAMAP" id="MF_00731">
    <property type="entry name" value="MenE"/>
    <property type="match status" value="1"/>
</dbReference>
<proteinExistence type="inferred from homology"/>
<evidence type="ECO:0000259" key="6">
    <source>
        <dbReference type="Pfam" id="PF00501"/>
    </source>
</evidence>
<comment type="similarity">
    <text evidence="5">Belongs to the ATP-dependent AMP-binding enzyme family. MenE subfamily.</text>
</comment>
<dbReference type="InterPro" id="IPR020845">
    <property type="entry name" value="AMP-binding_CS"/>
</dbReference>
<dbReference type="InterPro" id="IPR042099">
    <property type="entry name" value="ANL_N_sf"/>
</dbReference>
<accession>A7NRQ0</accession>
<organism evidence="8 9">
    <name type="scientific">Roseiflexus castenholzii (strain DSM 13941 / HLO8)</name>
    <dbReference type="NCBI Taxonomy" id="383372"/>
    <lineage>
        <taxon>Bacteria</taxon>
        <taxon>Bacillati</taxon>
        <taxon>Chloroflexota</taxon>
        <taxon>Chloroflexia</taxon>
        <taxon>Chloroflexales</taxon>
        <taxon>Roseiflexineae</taxon>
        <taxon>Roseiflexaceae</taxon>
        <taxon>Roseiflexus</taxon>
    </lineage>
</organism>
<dbReference type="AlphaFoldDB" id="A7NRQ0"/>
<keyword evidence="4 5" id="KW-0067">ATP-binding</keyword>
<dbReference type="Proteomes" id="UP000000263">
    <property type="component" value="Chromosome"/>
</dbReference>
<dbReference type="STRING" id="383372.Rcas_4219"/>
<dbReference type="GO" id="GO:0008756">
    <property type="term" value="F:o-succinylbenzoate-CoA ligase activity"/>
    <property type="evidence" value="ECO:0007669"/>
    <property type="project" value="UniProtKB-UniRule"/>
</dbReference>
<sequence length="491" mass="52314">MMRDWLSAQAQARPEGAALIIGDTTLTYRALHEQTATFASRLAAAGVEQGAVVGVLLSNRLEAALAVHAAPRLGVTLALFNTRLTPAELDAQVRAAVCRILVCERDTLLAALALPSAPHVLCVDPVDDPRLTPVDRISGDSAAYCEGAIDLDAPFVMMFTSGTTGTPRGVVLTYGAFFASAMASAYRIGVLPGDRWLCVLPLYHIGGLSILLRSCLYGTAVDLWQRFDAPAITERLKATPITLISLVPTMLYRLLDDAGDAPPNLRLVLLGGAAAPTDLLERALEAGWPIATTYGLTEAASQVATALPDEVRRKPGSVGRPLIFTHVRVTNEQGRDQPPGVYGNILVRGPTLMRGYLGETPLDADAWFATGDIGYLDADGDLWVVQRRSDLIISGGENIYPAEVEQALRQHPAVADVAVVGVPSAEWGQQVGAAIVLRDPSVSVEAILAFSRTRLAGYKQPRVVRIVAELPRTASGKIQREAVINLLKVAG</sequence>
<dbReference type="eggNOG" id="COG0318">
    <property type="taxonomic scope" value="Bacteria"/>
</dbReference>
<evidence type="ECO:0000259" key="7">
    <source>
        <dbReference type="Pfam" id="PF13193"/>
    </source>
</evidence>
<evidence type="ECO:0000256" key="1">
    <source>
        <dbReference type="ARBA" id="ARBA00022428"/>
    </source>
</evidence>
<evidence type="ECO:0000313" key="8">
    <source>
        <dbReference type="EMBL" id="ABU60246.1"/>
    </source>
</evidence>
<reference evidence="8 9" key="1">
    <citation type="submission" date="2007-08" db="EMBL/GenBank/DDBJ databases">
        <title>Complete sequence of Roseiflexus castenholzii DSM 13941.</title>
        <authorList>
            <consortium name="US DOE Joint Genome Institute"/>
            <person name="Copeland A."/>
            <person name="Lucas S."/>
            <person name="Lapidus A."/>
            <person name="Barry K."/>
            <person name="Glavina del Rio T."/>
            <person name="Dalin E."/>
            <person name="Tice H."/>
            <person name="Pitluck S."/>
            <person name="Thompson L.S."/>
            <person name="Brettin T."/>
            <person name="Bruce D."/>
            <person name="Detter J.C."/>
            <person name="Han C."/>
            <person name="Tapia R."/>
            <person name="Schmutz J."/>
            <person name="Larimer F."/>
            <person name="Land M."/>
            <person name="Hauser L."/>
            <person name="Kyrpides N."/>
            <person name="Mikhailova N."/>
            <person name="Bryant D.A."/>
            <person name="Hanada S."/>
            <person name="Tsukatani Y."/>
            <person name="Richardson P."/>
        </authorList>
    </citation>
    <scope>NUCLEOTIDE SEQUENCE [LARGE SCALE GENOMIC DNA]</scope>
    <source>
        <strain evidence="9">DSM 13941 / HLO8</strain>
    </source>
</reference>
<dbReference type="Pfam" id="PF00501">
    <property type="entry name" value="AMP-binding"/>
    <property type="match status" value="1"/>
</dbReference>
<dbReference type="UniPathway" id="UPA00079"/>
<dbReference type="InterPro" id="IPR045851">
    <property type="entry name" value="AMP-bd_C_sf"/>
</dbReference>
<dbReference type="UniPathway" id="UPA01057">
    <property type="reaction ID" value="UER00166"/>
</dbReference>
<protein>
    <recommendedName>
        <fullName evidence="5">2-succinylbenzoate--CoA ligase</fullName>
        <ecNumber evidence="5">6.2.1.26</ecNumber>
    </recommendedName>
    <alternativeName>
        <fullName evidence="5">o-succinylbenzoyl-CoA synthetase</fullName>
        <shortName evidence="5">OSB-CoA synthetase</shortName>
    </alternativeName>
</protein>
<dbReference type="GO" id="GO:0009234">
    <property type="term" value="P:menaquinone biosynthetic process"/>
    <property type="evidence" value="ECO:0007669"/>
    <property type="project" value="UniProtKB-UniRule"/>
</dbReference>
<dbReference type="NCBIfam" id="TIGR01923">
    <property type="entry name" value="menE"/>
    <property type="match status" value="1"/>
</dbReference>
<dbReference type="SUPFAM" id="SSF56801">
    <property type="entry name" value="Acetyl-CoA synthetase-like"/>
    <property type="match status" value="1"/>
</dbReference>
<dbReference type="KEGG" id="rca:Rcas_4219"/>
<dbReference type="PANTHER" id="PTHR43767:SF1">
    <property type="entry name" value="NONRIBOSOMAL PEPTIDE SYNTHASE PES1 (EUROFUNG)-RELATED"/>
    <property type="match status" value="1"/>
</dbReference>
<keyword evidence="9" id="KW-1185">Reference proteome</keyword>
<dbReference type="InterPro" id="IPR025110">
    <property type="entry name" value="AMP-bd_C"/>
</dbReference>
<feature type="domain" description="AMP-binding enzyme C-terminal" evidence="7">
    <location>
        <begin position="403"/>
        <end position="477"/>
    </location>
</feature>
<dbReference type="Gene3D" id="3.30.300.30">
    <property type="match status" value="1"/>
</dbReference>
<dbReference type="RefSeq" id="WP_012122667.1">
    <property type="nucleotide sequence ID" value="NC_009767.1"/>
</dbReference>
<keyword evidence="3 5" id="KW-0547">Nucleotide-binding</keyword>
<dbReference type="OrthoDB" id="9781737at2"/>
<dbReference type="EMBL" id="CP000804">
    <property type="protein sequence ID" value="ABU60246.1"/>
    <property type="molecule type" value="Genomic_DNA"/>
</dbReference>
<comment type="function">
    <text evidence="5">Converts 2-succinylbenzoate (OSB) to 2-succinylbenzoyl-CoA (OSB-CoA).</text>
</comment>
<dbReference type="GO" id="GO:0005524">
    <property type="term" value="F:ATP binding"/>
    <property type="evidence" value="ECO:0007669"/>
    <property type="project" value="UniProtKB-KW"/>
</dbReference>
<comment type="pathway">
    <text evidence="5">Quinol/quinone metabolism; 1,4-dihydroxy-2-naphthoate biosynthesis; 1,4-dihydroxy-2-naphthoate from chorismate: step 5/7.</text>
</comment>
<evidence type="ECO:0000256" key="4">
    <source>
        <dbReference type="ARBA" id="ARBA00022840"/>
    </source>
</evidence>
<keyword evidence="2 5" id="KW-0436">Ligase</keyword>
<dbReference type="EC" id="6.2.1.26" evidence="5"/>
<evidence type="ECO:0000256" key="3">
    <source>
        <dbReference type="ARBA" id="ARBA00022741"/>
    </source>
</evidence>
<name>A7NRQ0_ROSCS</name>
<evidence type="ECO:0000256" key="5">
    <source>
        <dbReference type="HAMAP-Rule" id="MF_00731"/>
    </source>
</evidence>
<gene>
    <name evidence="5" type="primary">menE</name>
    <name evidence="8" type="ordered locus">Rcas_4219</name>
</gene>
<evidence type="ECO:0000256" key="2">
    <source>
        <dbReference type="ARBA" id="ARBA00022598"/>
    </source>
</evidence>
<dbReference type="PANTHER" id="PTHR43767">
    <property type="entry name" value="LONG-CHAIN-FATTY-ACID--COA LIGASE"/>
    <property type="match status" value="1"/>
</dbReference>
<evidence type="ECO:0000313" key="9">
    <source>
        <dbReference type="Proteomes" id="UP000000263"/>
    </source>
</evidence>
<dbReference type="InterPro" id="IPR010192">
    <property type="entry name" value="MenE"/>
</dbReference>
<keyword evidence="1 5" id="KW-0474">Menaquinone biosynthesis</keyword>
<comment type="pathway">
    <text evidence="5">Quinol/quinone metabolism; menaquinone biosynthesis.</text>
</comment>
<dbReference type="PROSITE" id="PS00455">
    <property type="entry name" value="AMP_BINDING"/>
    <property type="match status" value="1"/>
</dbReference>
<dbReference type="HOGENOM" id="CLU_000022_59_0_0"/>
<feature type="domain" description="AMP-dependent synthetase/ligase" evidence="6">
    <location>
        <begin position="7"/>
        <end position="357"/>
    </location>
</feature>
<dbReference type="InterPro" id="IPR000873">
    <property type="entry name" value="AMP-dep_synth/lig_dom"/>
</dbReference>
<dbReference type="InterPro" id="IPR050237">
    <property type="entry name" value="ATP-dep_AMP-bd_enzyme"/>
</dbReference>
<dbReference type="Gene3D" id="3.40.50.12780">
    <property type="entry name" value="N-terminal domain of ligase-like"/>
    <property type="match status" value="1"/>
</dbReference>
<dbReference type="Pfam" id="PF13193">
    <property type="entry name" value="AMP-binding_C"/>
    <property type="match status" value="1"/>
</dbReference>
<comment type="catalytic activity">
    <reaction evidence="5">
        <text>2-succinylbenzoate + ATP + CoA = 2-succinylbenzoyl-CoA + AMP + diphosphate</text>
        <dbReference type="Rhea" id="RHEA:17009"/>
        <dbReference type="ChEBI" id="CHEBI:18325"/>
        <dbReference type="ChEBI" id="CHEBI:30616"/>
        <dbReference type="ChEBI" id="CHEBI:33019"/>
        <dbReference type="ChEBI" id="CHEBI:57287"/>
        <dbReference type="ChEBI" id="CHEBI:57364"/>
        <dbReference type="ChEBI" id="CHEBI:456215"/>
        <dbReference type="EC" id="6.2.1.26"/>
    </reaction>
</comment>